<evidence type="ECO:0000313" key="2">
    <source>
        <dbReference type="EMBL" id="JAD89529.1"/>
    </source>
</evidence>
<reference evidence="2" key="1">
    <citation type="submission" date="2014-09" db="EMBL/GenBank/DDBJ databases">
        <authorList>
            <person name="Magalhaes I.L.F."/>
            <person name="Oliveira U."/>
            <person name="Santos F.R."/>
            <person name="Vidigal T.H.D.A."/>
            <person name="Brescovit A.D."/>
            <person name="Santos A.J."/>
        </authorList>
    </citation>
    <scope>NUCLEOTIDE SEQUENCE</scope>
    <source>
        <tissue evidence="2">Shoot tissue taken approximately 20 cm above the soil surface</tissue>
    </source>
</reference>
<feature type="region of interest" description="Disordered" evidence="1">
    <location>
        <begin position="1"/>
        <end position="60"/>
    </location>
</feature>
<proteinExistence type="predicted"/>
<sequence length="60" mass="6650">MAGVPPSRMVAEPDQQPLMSKGAVGSSPLSREAQFTRSPETEWPQERLPMSQSAPYGLYW</sequence>
<organism evidence="2">
    <name type="scientific">Arundo donax</name>
    <name type="common">Giant reed</name>
    <name type="synonym">Donax arundinaceus</name>
    <dbReference type="NCBI Taxonomy" id="35708"/>
    <lineage>
        <taxon>Eukaryota</taxon>
        <taxon>Viridiplantae</taxon>
        <taxon>Streptophyta</taxon>
        <taxon>Embryophyta</taxon>
        <taxon>Tracheophyta</taxon>
        <taxon>Spermatophyta</taxon>
        <taxon>Magnoliopsida</taxon>
        <taxon>Liliopsida</taxon>
        <taxon>Poales</taxon>
        <taxon>Poaceae</taxon>
        <taxon>PACMAD clade</taxon>
        <taxon>Arundinoideae</taxon>
        <taxon>Arundineae</taxon>
        <taxon>Arundo</taxon>
    </lineage>
</organism>
<dbReference type="AlphaFoldDB" id="A0A0A9DLQ8"/>
<feature type="compositionally biased region" description="Polar residues" evidence="1">
    <location>
        <begin position="27"/>
        <end position="38"/>
    </location>
</feature>
<protein>
    <submittedName>
        <fullName evidence="2">Uncharacterized protein</fullName>
    </submittedName>
</protein>
<evidence type="ECO:0000256" key="1">
    <source>
        <dbReference type="SAM" id="MobiDB-lite"/>
    </source>
</evidence>
<accession>A0A0A9DLQ8</accession>
<dbReference type="EMBL" id="GBRH01208366">
    <property type="protein sequence ID" value="JAD89529.1"/>
    <property type="molecule type" value="Transcribed_RNA"/>
</dbReference>
<reference evidence="2" key="2">
    <citation type="journal article" date="2015" name="Data Brief">
        <title>Shoot transcriptome of the giant reed, Arundo donax.</title>
        <authorList>
            <person name="Barrero R.A."/>
            <person name="Guerrero F.D."/>
            <person name="Moolhuijzen P."/>
            <person name="Goolsby J.A."/>
            <person name="Tidwell J."/>
            <person name="Bellgard S.E."/>
            <person name="Bellgard M.I."/>
        </authorList>
    </citation>
    <scope>NUCLEOTIDE SEQUENCE</scope>
    <source>
        <tissue evidence="2">Shoot tissue taken approximately 20 cm above the soil surface</tissue>
    </source>
</reference>
<name>A0A0A9DLQ8_ARUDO</name>